<feature type="compositionally biased region" description="Basic and acidic residues" evidence="1">
    <location>
        <begin position="289"/>
        <end position="351"/>
    </location>
</feature>
<dbReference type="HOGENOM" id="CLU_064885_1_0_6"/>
<dbReference type="KEGG" id="tol:TOL_0758"/>
<dbReference type="AlphaFoldDB" id="M5DP44"/>
<dbReference type="SUPFAM" id="SSF50249">
    <property type="entry name" value="Nucleic acid-binding proteins"/>
    <property type="match status" value="1"/>
</dbReference>
<dbReference type="InterPro" id="IPR039566">
    <property type="entry name" value="CvfB_S1_st"/>
</dbReference>
<feature type="domain" description="S1 motif" evidence="2">
    <location>
        <begin position="153"/>
        <end position="214"/>
    </location>
</feature>
<dbReference type="RefSeq" id="WP_015485933.1">
    <property type="nucleotide sequence ID" value="NC_020888.1"/>
</dbReference>
<dbReference type="PANTHER" id="PTHR37296">
    <property type="entry name" value="CONSERVED VIRULENCE FACTOR B"/>
    <property type="match status" value="1"/>
</dbReference>
<dbReference type="STRING" id="187493.CN03_14305"/>
<evidence type="ECO:0000259" key="2">
    <source>
        <dbReference type="PROSITE" id="PS50126"/>
    </source>
</evidence>
<dbReference type="Gene3D" id="2.40.50.140">
    <property type="entry name" value="Nucleic acid-binding proteins"/>
    <property type="match status" value="2"/>
</dbReference>
<name>M5DP44_9GAMM</name>
<dbReference type="Pfam" id="PF13509">
    <property type="entry name" value="S1_2"/>
    <property type="match status" value="2"/>
</dbReference>
<dbReference type="InterPro" id="IPR012340">
    <property type="entry name" value="NA-bd_OB-fold"/>
</dbReference>
<dbReference type="InterPro" id="IPR036388">
    <property type="entry name" value="WH-like_DNA-bd_sf"/>
</dbReference>
<dbReference type="InterPro" id="IPR014464">
    <property type="entry name" value="CvfB_fam"/>
</dbReference>
<dbReference type="PANTHER" id="PTHR37296:SF1">
    <property type="entry name" value="CONSERVED VIRULENCE FACTOR B"/>
    <property type="match status" value="1"/>
</dbReference>
<evidence type="ECO:0000313" key="4">
    <source>
        <dbReference type="Proteomes" id="UP000011866"/>
    </source>
</evidence>
<dbReference type="Pfam" id="PF17783">
    <property type="entry name" value="WHD_CvfB"/>
    <property type="match status" value="1"/>
</dbReference>
<feature type="region of interest" description="Disordered" evidence="1">
    <location>
        <begin position="289"/>
        <end position="373"/>
    </location>
</feature>
<accession>M5DP44</accession>
<dbReference type="InterPro" id="IPR003029">
    <property type="entry name" value="S1_domain"/>
</dbReference>
<sequence>MAELGRYNTLTVIDELPQGIYLDDNEEGRLLLPRRQIPEGTKKGDSLNVFVYLDSDDRPIATLQRPRVQLHQAAALDVKEVNRTGAFLDWGLAKDLFVPFGEMNQRMEEGKTYVVYVYLDNTNRLIATAKLNRFIKDEAKATWPGAADPFEQGDKVNLLIAQRTDLGYKAVVNNEYWGLIHESQIRTAIRVGQRMDGYVRRVREEDHRLDLSLEPLGHVRIDPVADKIMKKLKDGNGSLGLNDKSPADLIELHFGVSKRAFKMAIGKLYKERQIVIEDNGIRLATAEEKVRSDLKPTPKTDGKKPAGNERNEKKTFSDKKPHPARSDRTTSELKAKDTKKSEVEKPKPEKPKTKKTVYKNPKAPGGKTLSLKK</sequence>
<dbReference type="PROSITE" id="PS50126">
    <property type="entry name" value="S1"/>
    <property type="match status" value="1"/>
</dbReference>
<dbReference type="GO" id="GO:0003676">
    <property type="term" value="F:nucleic acid binding"/>
    <property type="evidence" value="ECO:0007669"/>
    <property type="project" value="InterPro"/>
</dbReference>
<proteinExistence type="predicted"/>
<protein>
    <recommendedName>
        <fullName evidence="2">S1 motif domain-containing protein</fullName>
    </recommendedName>
</protein>
<evidence type="ECO:0000256" key="1">
    <source>
        <dbReference type="SAM" id="MobiDB-lite"/>
    </source>
</evidence>
<dbReference type="Gene3D" id="1.10.10.10">
    <property type="entry name" value="Winged helix-like DNA-binding domain superfamily/Winged helix DNA-binding domain"/>
    <property type="match status" value="1"/>
</dbReference>
<dbReference type="EMBL" id="HF680312">
    <property type="protein sequence ID" value="CCU71196.1"/>
    <property type="molecule type" value="Genomic_DNA"/>
</dbReference>
<reference evidence="3 4" key="1">
    <citation type="journal article" date="2013" name="Genome Announc.">
        <title>Genome Sequence of Thalassolituus oleivorans MIL-1 (DSM 14913T).</title>
        <authorList>
            <person name="Golyshin P.N."/>
            <person name="Werner J."/>
            <person name="Chernikova T.N."/>
            <person name="Tran H."/>
            <person name="Ferrer M."/>
            <person name="Yakimov M.M."/>
            <person name="Teeling H."/>
            <person name="Golyshina O.V."/>
        </authorList>
    </citation>
    <scope>NUCLEOTIDE SEQUENCE [LARGE SCALE GENOMIC DNA]</scope>
    <source>
        <strain evidence="3 4">MIL-1</strain>
    </source>
</reference>
<dbReference type="GeneID" id="79175718"/>
<dbReference type="InterPro" id="IPR040764">
    <property type="entry name" value="CvfB_WH"/>
</dbReference>
<dbReference type="Proteomes" id="UP000011866">
    <property type="component" value="Chromosome"/>
</dbReference>
<organism evidence="3 4">
    <name type="scientific">Thalassolituus oleivorans MIL-1</name>
    <dbReference type="NCBI Taxonomy" id="1298593"/>
    <lineage>
        <taxon>Bacteria</taxon>
        <taxon>Pseudomonadati</taxon>
        <taxon>Pseudomonadota</taxon>
        <taxon>Gammaproteobacteria</taxon>
        <taxon>Oceanospirillales</taxon>
        <taxon>Oceanospirillaceae</taxon>
        <taxon>Thalassolituus</taxon>
    </lineage>
</organism>
<evidence type="ECO:0000313" key="3">
    <source>
        <dbReference type="EMBL" id="CCU71196.1"/>
    </source>
</evidence>
<keyword evidence="4" id="KW-1185">Reference proteome</keyword>
<dbReference type="eggNOG" id="COG2996">
    <property type="taxonomic scope" value="Bacteria"/>
</dbReference>
<gene>
    <name evidence="3" type="ORF">TOL_0758</name>
</gene>
<dbReference type="SMART" id="SM00316">
    <property type="entry name" value="S1"/>
    <property type="match status" value="2"/>
</dbReference>